<sequence>MFEIIQRIFIRGSRLLIYRAVCNRQIFALTAKEGGNVENAGAIFYRQNLHFHRP</sequence>
<accession>A0AAU7NTH8</accession>
<proteinExistence type="predicted"/>
<protein>
    <submittedName>
        <fullName evidence="1">Uncharacterized protein</fullName>
    </submittedName>
</protein>
<dbReference type="RefSeq" id="WP_305907034.1">
    <property type="nucleotide sequence ID" value="NZ_CP157743.1"/>
</dbReference>
<dbReference type="AlphaFoldDB" id="A0AAU7NTH8"/>
<keyword evidence="2" id="KW-1185">Reference proteome</keyword>
<name>A0AAU7NTH8_9GAMM</name>
<dbReference type="KEGG" id="mech:Q9L42_018015"/>
<organism evidence="1 2">
    <name type="scientific">Methylomarinum roseum</name>
    <dbReference type="NCBI Taxonomy" id="3067653"/>
    <lineage>
        <taxon>Bacteria</taxon>
        <taxon>Pseudomonadati</taxon>
        <taxon>Pseudomonadota</taxon>
        <taxon>Gammaproteobacteria</taxon>
        <taxon>Methylococcales</taxon>
        <taxon>Methylococcaceae</taxon>
        <taxon>Methylomarinum</taxon>
    </lineage>
</organism>
<gene>
    <name evidence="1" type="ORF">Q9L42_018015</name>
</gene>
<evidence type="ECO:0000313" key="1">
    <source>
        <dbReference type="EMBL" id="XBS20223.1"/>
    </source>
</evidence>
<dbReference type="Proteomes" id="UP001225378">
    <property type="component" value="Chromosome"/>
</dbReference>
<reference evidence="1 2" key="1">
    <citation type="journal article" date="2024" name="Microbiology">
        <title>Methylomarinum rosea sp. nov., a novel halophilic methanotrophic bacterium from the hypersaline Lake Elton.</title>
        <authorList>
            <person name="Suleimanov R.Z."/>
            <person name="Oshkin I.Y."/>
            <person name="Danilova O.V."/>
            <person name="Suzina N.E."/>
            <person name="Dedysh S.N."/>
        </authorList>
    </citation>
    <scope>NUCLEOTIDE SEQUENCE [LARGE SCALE GENOMIC DNA]</scope>
    <source>
        <strain evidence="1 2">Ch1-1</strain>
    </source>
</reference>
<dbReference type="EMBL" id="CP157743">
    <property type="protein sequence ID" value="XBS20223.1"/>
    <property type="molecule type" value="Genomic_DNA"/>
</dbReference>
<evidence type="ECO:0000313" key="2">
    <source>
        <dbReference type="Proteomes" id="UP001225378"/>
    </source>
</evidence>